<evidence type="ECO:0000256" key="2">
    <source>
        <dbReference type="ARBA" id="ARBA00006679"/>
    </source>
</evidence>
<sequence>MKRLAGWYTYFAKLASCLQSPFLLLVRLYWGWQLVQSGWGKLHHLDKVTDFFSSLNLPFPGPTAHFVAGLEFVGGILLILGLGSRLIGLVLTVNMLAAYWTADREALLSVFSDPGKFYAADPYTFLFASAMVLVFGAGLISVDAILARRYRVWTETP</sequence>
<proteinExistence type="inferred from homology"/>
<feature type="transmembrane region" description="Helical" evidence="7">
    <location>
        <begin position="63"/>
        <end position="81"/>
    </location>
</feature>
<dbReference type="EMBL" id="BMGT01000003">
    <property type="protein sequence ID" value="GGG83879.1"/>
    <property type="molecule type" value="Genomic_DNA"/>
</dbReference>
<comment type="similarity">
    <text evidence="2">Belongs to the DoxX family.</text>
</comment>
<feature type="transmembrane region" description="Helical" evidence="7">
    <location>
        <begin position="122"/>
        <end position="146"/>
    </location>
</feature>
<evidence type="ECO:0000313" key="8">
    <source>
        <dbReference type="EMBL" id="GGG83879.1"/>
    </source>
</evidence>
<dbReference type="GO" id="GO:0005886">
    <property type="term" value="C:plasma membrane"/>
    <property type="evidence" value="ECO:0007669"/>
    <property type="project" value="UniProtKB-SubCell"/>
</dbReference>
<evidence type="ECO:0000256" key="5">
    <source>
        <dbReference type="ARBA" id="ARBA00022989"/>
    </source>
</evidence>
<evidence type="ECO:0000256" key="7">
    <source>
        <dbReference type="SAM" id="Phobius"/>
    </source>
</evidence>
<organism evidence="8 9">
    <name type="scientific">Edaphobacter dinghuensis</name>
    <dbReference type="NCBI Taxonomy" id="1560005"/>
    <lineage>
        <taxon>Bacteria</taxon>
        <taxon>Pseudomonadati</taxon>
        <taxon>Acidobacteriota</taxon>
        <taxon>Terriglobia</taxon>
        <taxon>Terriglobales</taxon>
        <taxon>Acidobacteriaceae</taxon>
        <taxon>Edaphobacter</taxon>
    </lineage>
</organism>
<evidence type="ECO:0000256" key="1">
    <source>
        <dbReference type="ARBA" id="ARBA00004651"/>
    </source>
</evidence>
<comment type="subcellular location">
    <subcellularLocation>
        <location evidence="1">Cell membrane</location>
        <topology evidence="1">Multi-pass membrane protein</topology>
    </subcellularLocation>
</comment>
<dbReference type="RefSeq" id="WP_188554942.1">
    <property type="nucleotide sequence ID" value="NZ_BMGT01000003.1"/>
</dbReference>
<dbReference type="InterPro" id="IPR051907">
    <property type="entry name" value="DoxX-like_oxidoreductase"/>
</dbReference>
<dbReference type="Pfam" id="PF07681">
    <property type="entry name" value="DoxX"/>
    <property type="match status" value="1"/>
</dbReference>
<feature type="transmembrane region" description="Helical" evidence="7">
    <location>
        <begin position="7"/>
        <end position="30"/>
    </location>
</feature>
<keyword evidence="6 7" id="KW-0472">Membrane</keyword>
<feature type="transmembrane region" description="Helical" evidence="7">
    <location>
        <begin position="86"/>
        <end position="102"/>
    </location>
</feature>
<evidence type="ECO:0000256" key="6">
    <source>
        <dbReference type="ARBA" id="ARBA00023136"/>
    </source>
</evidence>
<evidence type="ECO:0000313" key="9">
    <source>
        <dbReference type="Proteomes" id="UP000647241"/>
    </source>
</evidence>
<gene>
    <name evidence="8" type="ORF">GCM10011585_29550</name>
</gene>
<dbReference type="PANTHER" id="PTHR33452:SF19">
    <property type="entry name" value="DOXX FAMILY PROTEIN"/>
    <property type="match status" value="1"/>
</dbReference>
<accession>A0A917HMF2</accession>
<dbReference type="Proteomes" id="UP000647241">
    <property type="component" value="Unassembled WGS sequence"/>
</dbReference>
<comment type="caution">
    <text evidence="8">The sequence shown here is derived from an EMBL/GenBank/DDBJ whole genome shotgun (WGS) entry which is preliminary data.</text>
</comment>
<keyword evidence="4 7" id="KW-0812">Transmembrane</keyword>
<dbReference type="PANTHER" id="PTHR33452">
    <property type="entry name" value="OXIDOREDUCTASE CATD-RELATED"/>
    <property type="match status" value="1"/>
</dbReference>
<reference evidence="8" key="2">
    <citation type="submission" date="2020-09" db="EMBL/GenBank/DDBJ databases">
        <authorList>
            <person name="Sun Q."/>
            <person name="Zhou Y."/>
        </authorList>
    </citation>
    <scope>NUCLEOTIDE SEQUENCE</scope>
    <source>
        <strain evidence="8">CGMCC 1.12997</strain>
    </source>
</reference>
<evidence type="ECO:0000256" key="3">
    <source>
        <dbReference type="ARBA" id="ARBA00022475"/>
    </source>
</evidence>
<keyword evidence="3" id="KW-1003">Cell membrane</keyword>
<name>A0A917HMF2_9BACT</name>
<protein>
    <recommendedName>
        <fullName evidence="10">Oxidoreductase</fullName>
    </recommendedName>
</protein>
<evidence type="ECO:0000256" key="4">
    <source>
        <dbReference type="ARBA" id="ARBA00022692"/>
    </source>
</evidence>
<reference evidence="8" key="1">
    <citation type="journal article" date="2014" name="Int. J. Syst. Evol. Microbiol.">
        <title>Complete genome sequence of Corynebacterium casei LMG S-19264T (=DSM 44701T), isolated from a smear-ripened cheese.</title>
        <authorList>
            <consortium name="US DOE Joint Genome Institute (JGI-PGF)"/>
            <person name="Walter F."/>
            <person name="Albersmeier A."/>
            <person name="Kalinowski J."/>
            <person name="Ruckert C."/>
        </authorList>
    </citation>
    <scope>NUCLEOTIDE SEQUENCE</scope>
    <source>
        <strain evidence="8">CGMCC 1.12997</strain>
    </source>
</reference>
<evidence type="ECO:0008006" key="10">
    <source>
        <dbReference type="Google" id="ProtNLM"/>
    </source>
</evidence>
<dbReference type="AlphaFoldDB" id="A0A917HMF2"/>
<keyword evidence="9" id="KW-1185">Reference proteome</keyword>
<dbReference type="InterPro" id="IPR032808">
    <property type="entry name" value="DoxX"/>
</dbReference>
<keyword evidence="5 7" id="KW-1133">Transmembrane helix</keyword>